<evidence type="ECO:0000313" key="4">
    <source>
        <dbReference type="EMBL" id="QDU96120.1"/>
    </source>
</evidence>
<keyword evidence="5" id="KW-1185">Reference proteome</keyword>
<dbReference type="Gene3D" id="1.10.287.1490">
    <property type="match status" value="1"/>
</dbReference>
<keyword evidence="3" id="KW-0472">Membrane</keyword>
<evidence type="ECO:0000313" key="5">
    <source>
        <dbReference type="Proteomes" id="UP000317648"/>
    </source>
</evidence>
<evidence type="ECO:0000256" key="2">
    <source>
        <dbReference type="SAM" id="MobiDB-lite"/>
    </source>
</evidence>
<evidence type="ECO:0008006" key="6">
    <source>
        <dbReference type="Google" id="ProtNLM"/>
    </source>
</evidence>
<dbReference type="RefSeq" id="WP_145054788.1">
    <property type="nucleotide sequence ID" value="NZ_CP036433.1"/>
</dbReference>
<organism evidence="4 5">
    <name type="scientific">Lignipirellula cremea</name>
    <dbReference type="NCBI Taxonomy" id="2528010"/>
    <lineage>
        <taxon>Bacteria</taxon>
        <taxon>Pseudomonadati</taxon>
        <taxon>Planctomycetota</taxon>
        <taxon>Planctomycetia</taxon>
        <taxon>Pirellulales</taxon>
        <taxon>Pirellulaceae</taxon>
        <taxon>Lignipirellula</taxon>
    </lineage>
</organism>
<evidence type="ECO:0000256" key="3">
    <source>
        <dbReference type="SAM" id="Phobius"/>
    </source>
</evidence>
<keyword evidence="3" id="KW-0812">Transmembrane</keyword>
<protein>
    <recommendedName>
        <fullName evidence="6">RanBP2-type domain-containing protein</fullName>
    </recommendedName>
</protein>
<keyword evidence="1" id="KW-0175">Coiled coil</keyword>
<feature type="region of interest" description="Disordered" evidence="2">
    <location>
        <begin position="101"/>
        <end position="131"/>
    </location>
</feature>
<accession>A0A518DWA5</accession>
<dbReference type="Proteomes" id="UP000317648">
    <property type="component" value="Chromosome"/>
</dbReference>
<name>A0A518DWA5_9BACT</name>
<feature type="transmembrane region" description="Helical" evidence="3">
    <location>
        <begin position="158"/>
        <end position="178"/>
    </location>
</feature>
<proteinExistence type="predicted"/>
<dbReference type="OrthoDB" id="9810918at2"/>
<feature type="coiled-coil region" evidence="1">
    <location>
        <begin position="180"/>
        <end position="242"/>
    </location>
</feature>
<keyword evidence="3" id="KW-1133">Transmembrane helix</keyword>
<dbReference type="AlphaFoldDB" id="A0A518DWA5"/>
<evidence type="ECO:0000256" key="1">
    <source>
        <dbReference type="SAM" id="Coils"/>
    </source>
</evidence>
<reference evidence="4 5" key="1">
    <citation type="submission" date="2019-02" db="EMBL/GenBank/DDBJ databases">
        <title>Deep-cultivation of Planctomycetes and their phenomic and genomic characterization uncovers novel biology.</title>
        <authorList>
            <person name="Wiegand S."/>
            <person name="Jogler M."/>
            <person name="Boedeker C."/>
            <person name="Pinto D."/>
            <person name="Vollmers J."/>
            <person name="Rivas-Marin E."/>
            <person name="Kohn T."/>
            <person name="Peeters S.H."/>
            <person name="Heuer A."/>
            <person name="Rast P."/>
            <person name="Oberbeckmann S."/>
            <person name="Bunk B."/>
            <person name="Jeske O."/>
            <person name="Meyerdierks A."/>
            <person name="Storesund J.E."/>
            <person name="Kallscheuer N."/>
            <person name="Luecker S."/>
            <person name="Lage O.M."/>
            <person name="Pohl T."/>
            <person name="Merkel B.J."/>
            <person name="Hornburger P."/>
            <person name="Mueller R.-W."/>
            <person name="Bruemmer F."/>
            <person name="Labrenz M."/>
            <person name="Spormann A.M."/>
            <person name="Op den Camp H."/>
            <person name="Overmann J."/>
            <person name="Amann R."/>
            <person name="Jetten M.S.M."/>
            <person name="Mascher T."/>
            <person name="Medema M.H."/>
            <person name="Devos D.P."/>
            <person name="Kaster A.-K."/>
            <person name="Ovreas L."/>
            <person name="Rohde M."/>
            <person name="Galperin M.Y."/>
            <person name="Jogler C."/>
        </authorList>
    </citation>
    <scope>NUCLEOTIDE SEQUENCE [LARGE SCALE GENOMIC DNA]</scope>
    <source>
        <strain evidence="4 5">Pla85_3_4</strain>
    </source>
</reference>
<feature type="region of interest" description="Disordered" evidence="2">
    <location>
        <begin position="407"/>
        <end position="430"/>
    </location>
</feature>
<dbReference type="EMBL" id="CP036433">
    <property type="protein sequence ID" value="QDU96120.1"/>
    <property type="molecule type" value="Genomic_DNA"/>
</dbReference>
<dbReference type="KEGG" id="lcre:Pla8534_39390"/>
<gene>
    <name evidence="4" type="ORF">Pla8534_39390</name>
</gene>
<sequence length="556" mass="61703">MSDPDGEILMGCWDCGACGARGVRGDSYQCSTCGAPRPSDVRFYLPEQAEVVHDHAGRQAALAGTDWQCAFCDSWMPATHDACINCKSTHDETLRRQRTQTYDARQAPRALPESGAATMPAAGPPHRPAVSRRSSTSLLAPLVAPVFALLRWRPSKTVLAVLGVLLLIVLIYGVNVTLRYRAYSAKVAGLKAQVAAAKTEVASAQQQLDAAQQKVDQARRSAAQAEREAADTQTTLVSLLSRIDTLDKAAEVQVADHHWSVNLYLEECVAQPGSGWTHPANAFAVTSEPKVHHHQRVLDHVDTLYRTETYREQDGFDTETYTERVASGTKQVPNGHDVRDLGNGRFQRTPRYRTETIYRDVVRTRRTPRIVTRTRQVPYQQEVYRQDPVMQPWYSYSTRVWKPAPALTRSGTGMQPQDPADAPPANPPEELGAKRIQRRQTFYSLAVEHPTGDKPAEQISVALSQWQSLTNGASVLLLDRELLTAAERATRLASLQTSVTESETTLVQQQQKSLALQQLVPPLEQNVPPLVAALRTLQGKLEEEDRTYQTFYDAGY</sequence>